<reference evidence="6" key="1">
    <citation type="journal article" date="2019" name="Int. J. Syst. Evol. Microbiol.">
        <title>The Global Catalogue of Microorganisms (GCM) 10K type strain sequencing project: providing services to taxonomists for standard genome sequencing and annotation.</title>
        <authorList>
            <consortium name="The Broad Institute Genomics Platform"/>
            <consortium name="The Broad Institute Genome Sequencing Center for Infectious Disease"/>
            <person name="Wu L."/>
            <person name="Ma J."/>
        </authorList>
    </citation>
    <scope>NUCLEOTIDE SEQUENCE [LARGE SCALE GENOMIC DNA]</scope>
    <source>
        <strain evidence="6">JCM 19134</strain>
    </source>
</reference>
<evidence type="ECO:0000256" key="2">
    <source>
        <dbReference type="ARBA" id="ARBA00023125"/>
    </source>
</evidence>
<dbReference type="AlphaFoldDB" id="A0AAV3U0V8"/>
<dbReference type="SUPFAM" id="SSF46785">
    <property type="entry name" value="Winged helix' DNA-binding domain"/>
    <property type="match status" value="1"/>
</dbReference>
<dbReference type="PANTHER" id="PTHR38445:SF10">
    <property type="entry name" value="GNTR-FAMILY TRANSCRIPTIONAL REGULATOR"/>
    <property type="match status" value="1"/>
</dbReference>
<dbReference type="Gene3D" id="6.10.250.1220">
    <property type="match status" value="1"/>
</dbReference>
<accession>A0AAV3U0V8</accession>
<name>A0AAV3U0V8_9ALTE</name>
<organism evidence="5 6">
    <name type="scientific">Halioxenophilus aromaticivorans</name>
    <dbReference type="NCBI Taxonomy" id="1306992"/>
    <lineage>
        <taxon>Bacteria</taxon>
        <taxon>Pseudomonadati</taxon>
        <taxon>Pseudomonadota</taxon>
        <taxon>Gammaproteobacteria</taxon>
        <taxon>Alteromonadales</taxon>
        <taxon>Alteromonadaceae</taxon>
        <taxon>Halioxenophilus</taxon>
    </lineage>
</organism>
<protein>
    <submittedName>
        <fullName evidence="5">GntR family transcriptional regulator</fullName>
    </submittedName>
</protein>
<dbReference type="RefSeq" id="WP_345419497.1">
    <property type="nucleotide sequence ID" value="NZ_AP031496.1"/>
</dbReference>
<dbReference type="Gene3D" id="1.10.10.10">
    <property type="entry name" value="Winged helix-like DNA-binding domain superfamily/Winged helix DNA-binding domain"/>
    <property type="match status" value="1"/>
</dbReference>
<dbReference type="Proteomes" id="UP001409585">
    <property type="component" value="Unassembled WGS sequence"/>
</dbReference>
<evidence type="ECO:0000259" key="4">
    <source>
        <dbReference type="PROSITE" id="PS50949"/>
    </source>
</evidence>
<evidence type="ECO:0000313" key="5">
    <source>
        <dbReference type="EMBL" id="GAA4938107.1"/>
    </source>
</evidence>
<keyword evidence="2" id="KW-0238">DNA-binding</keyword>
<comment type="caution">
    <text evidence="5">The sequence shown here is derived from an EMBL/GenBank/DDBJ whole genome shotgun (WGS) entry which is preliminary data.</text>
</comment>
<keyword evidence="3" id="KW-0804">Transcription</keyword>
<keyword evidence="1" id="KW-0805">Transcription regulation</keyword>
<dbReference type="PANTHER" id="PTHR38445">
    <property type="entry name" value="HTH-TYPE TRANSCRIPTIONAL REPRESSOR YTRA"/>
    <property type="match status" value="1"/>
</dbReference>
<evidence type="ECO:0000256" key="3">
    <source>
        <dbReference type="ARBA" id="ARBA00023163"/>
    </source>
</evidence>
<dbReference type="InterPro" id="IPR036388">
    <property type="entry name" value="WH-like_DNA-bd_sf"/>
</dbReference>
<dbReference type="Pfam" id="PF00392">
    <property type="entry name" value="GntR"/>
    <property type="match status" value="1"/>
</dbReference>
<dbReference type="InterPro" id="IPR036390">
    <property type="entry name" value="WH_DNA-bd_sf"/>
</dbReference>
<dbReference type="GO" id="GO:0003700">
    <property type="term" value="F:DNA-binding transcription factor activity"/>
    <property type="evidence" value="ECO:0007669"/>
    <property type="project" value="InterPro"/>
</dbReference>
<proteinExistence type="predicted"/>
<evidence type="ECO:0000313" key="6">
    <source>
        <dbReference type="Proteomes" id="UP001409585"/>
    </source>
</evidence>
<gene>
    <name evidence="5" type="ORF">GCM10025791_14910</name>
</gene>
<sequence length="123" mass="13685">MAMHDSWNDQQPIYRQLRDRVAASVLAGAFKEGESVPSVRQVSSEAKINHITVSKAYQELVDEGVLEVRRGRGMFVVAGAKQLLLAQEKQKFIEQELPALAARLQQLDIAPSQLLDLLKDSLS</sequence>
<dbReference type="GO" id="GO:0003677">
    <property type="term" value="F:DNA binding"/>
    <property type="evidence" value="ECO:0007669"/>
    <property type="project" value="UniProtKB-KW"/>
</dbReference>
<dbReference type="SMART" id="SM00345">
    <property type="entry name" value="HTH_GNTR"/>
    <property type="match status" value="1"/>
</dbReference>
<evidence type="ECO:0000256" key="1">
    <source>
        <dbReference type="ARBA" id="ARBA00023015"/>
    </source>
</evidence>
<dbReference type="EMBL" id="BAABLX010000009">
    <property type="protein sequence ID" value="GAA4938107.1"/>
    <property type="molecule type" value="Genomic_DNA"/>
</dbReference>
<dbReference type="InterPro" id="IPR000524">
    <property type="entry name" value="Tscrpt_reg_HTH_GntR"/>
</dbReference>
<feature type="domain" description="HTH gntR-type" evidence="4">
    <location>
        <begin position="11"/>
        <end position="79"/>
    </location>
</feature>
<dbReference type="CDD" id="cd07377">
    <property type="entry name" value="WHTH_GntR"/>
    <property type="match status" value="1"/>
</dbReference>
<dbReference type="PROSITE" id="PS50949">
    <property type="entry name" value="HTH_GNTR"/>
    <property type="match status" value="1"/>
</dbReference>
<keyword evidence="6" id="KW-1185">Reference proteome</keyword>